<accession>A0A8B6C133</accession>
<dbReference type="AlphaFoldDB" id="A0A8B6C133"/>
<name>A0A8B6C133_MYTGA</name>
<evidence type="ECO:0000313" key="4">
    <source>
        <dbReference type="Proteomes" id="UP000596742"/>
    </source>
</evidence>
<evidence type="ECO:0000256" key="1">
    <source>
        <dbReference type="SAM" id="MobiDB-lite"/>
    </source>
</evidence>
<comment type="caution">
    <text evidence="3">The sequence shown here is derived from an EMBL/GenBank/DDBJ whole genome shotgun (WGS) entry which is preliminary data.</text>
</comment>
<dbReference type="Proteomes" id="UP000596742">
    <property type="component" value="Unassembled WGS sequence"/>
</dbReference>
<keyword evidence="2" id="KW-0812">Transmembrane</keyword>
<keyword evidence="4" id="KW-1185">Reference proteome</keyword>
<feature type="compositionally biased region" description="Basic and acidic residues" evidence="1">
    <location>
        <begin position="248"/>
        <end position="263"/>
    </location>
</feature>
<keyword evidence="2" id="KW-0472">Membrane</keyword>
<reference evidence="3" key="1">
    <citation type="submission" date="2018-11" db="EMBL/GenBank/DDBJ databases">
        <authorList>
            <person name="Alioto T."/>
            <person name="Alioto T."/>
        </authorList>
    </citation>
    <scope>NUCLEOTIDE SEQUENCE</scope>
</reference>
<feature type="transmembrane region" description="Helical" evidence="2">
    <location>
        <begin position="126"/>
        <end position="145"/>
    </location>
</feature>
<evidence type="ECO:0000256" key="2">
    <source>
        <dbReference type="SAM" id="Phobius"/>
    </source>
</evidence>
<dbReference type="OrthoDB" id="6194656at2759"/>
<sequence length="263" mass="29414">MAKCVRSFLKVPVAVLPVVNVIIFIVAIVMLIISLNPGVKWNEYLDEIAPGFYVYYFHTLWTSLDANAYEGKLGSGSYSKILNPHHDETWKSPIQNGIYQTIVVISVALLLLIVGIALHSVTKQKVFTIAVDIGAVGAGIAGGYFCLKAVKDYENGIYGAVAKRSRPYYFPEKENMEIGYNLAMYSAIMTIVASVLIIVYIGLYIPFGEGKWIWQKKTIILPDVEKSIPIETKTKNIPKKIGQQRKAKQTEGKMIEVKEYRSK</sequence>
<protein>
    <submittedName>
        <fullName evidence="3">Uncharacterized protein</fullName>
    </submittedName>
</protein>
<feature type="region of interest" description="Disordered" evidence="1">
    <location>
        <begin position="239"/>
        <end position="263"/>
    </location>
</feature>
<organism evidence="3 4">
    <name type="scientific">Mytilus galloprovincialis</name>
    <name type="common">Mediterranean mussel</name>
    <dbReference type="NCBI Taxonomy" id="29158"/>
    <lineage>
        <taxon>Eukaryota</taxon>
        <taxon>Metazoa</taxon>
        <taxon>Spiralia</taxon>
        <taxon>Lophotrochozoa</taxon>
        <taxon>Mollusca</taxon>
        <taxon>Bivalvia</taxon>
        <taxon>Autobranchia</taxon>
        <taxon>Pteriomorphia</taxon>
        <taxon>Mytilida</taxon>
        <taxon>Mytiloidea</taxon>
        <taxon>Mytilidae</taxon>
        <taxon>Mytilinae</taxon>
        <taxon>Mytilus</taxon>
    </lineage>
</organism>
<dbReference type="EMBL" id="UYJE01000934">
    <property type="protein sequence ID" value="VDH97754.1"/>
    <property type="molecule type" value="Genomic_DNA"/>
</dbReference>
<feature type="transmembrane region" description="Helical" evidence="2">
    <location>
        <begin position="12"/>
        <end position="35"/>
    </location>
</feature>
<feature type="transmembrane region" description="Helical" evidence="2">
    <location>
        <begin position="182"/>
        <end position="207"/>
    </location>
</feature>
<proteinExistence type="predicted"/>
<evidence type="ECO:0000313" key="3">
    <source>
        <dbReference type="EMBL" id="VDH97754.1"/>
    </source>
</evidence>
<keyword evidence="2" id="KW-1133">Transmembrane helix</keyword>
<gene>
    <name evidence="3" type="ORF">MGAL_10B037969</name>
</gene>
<feature type="transmembrane region" description="Helical" evidence="2">
    <location>
        <begin position="98"/>
        <end position="119"/>
    </location>
</feature>